<keyword evidence="2 8" id="KW-0820">tRNA-binding</keyword>
<evidence type="ECO:0000256" key="1">
    <source>
        <dbReference type="ARBA" id="ARBA00013260"/>
    </source>
</evidence>
<dbReference type="GO" id="GO:0072344">
    <property type="term" value="P:rescue of stalled ribosome"/>
    <property type="evidence" value="ECO:0007669"/>
    <property type="project" value="UniProtKB-UniRule"/>
</dbReference>
<feature type="binding site" evidence="8">
    <location>
        <position position="14"/>
    </location>
    <ligand>
        <name>tRNA</name>
        <dbReference type="ChEBI" id="CHEBI:17843"/>
    </ligand>
</feature>
<dbReference type="EMBL" id="JACHHF010000010">
    <property type="protein sequence ID" value="MBB5176626.1"/>
    <property type="molecule type" value="Genomic_DNA"/>
</dbReference>
<evidence type="ECO:0000256" key="3">
    <source>
        <dbReference type="ARBA" id="ARBA00022801"/>
    </source>
</evidence>
<evidence type="ECO:0000256" key="7">
    <source>
        <dbReference type="ARBA" id="ARBA00050038"/>
    </source>
</evidence>
<name>A0A9Q2D0X5_9STAP</name>
<sequence>MKCFIGLGNPGTKYDNTRHNVGFMAIDELSDKFNIELDESKFKCHFGVGLVNGEKVILVKPQTFMNLSGEGARPLIDYFNIDLDDVFVLYDDMDLGIGKLRLRQKGSAGGHNGIRSLNQYFKTEKYKRVRIGIGRPDGPMPIVKWVLSKFTDEDKPVLEKVISVTGDACEMAIDHEFTDVMNRYNGDVNA</sequence>
<dbReference type="RefSeq" id="WP_183675392.1">
    <property type="nucleotide sequence ID" value="NZ_CBCRYX010000006.1"/>
</dbReference>
<dbReference type="EC" id="3.1.1.29" evidence="1 8"/>
<keyword evidence="8" id="KW-0963">Cytoplasm</keyword>
<dbReference type="InterPro" id="IPR001328">
    <property type="entry name" value="Pept_tRNA_hydro"/>
</dbReference>
<dbReference type="GO" id="GO:0004045">
    <property type="term" value="F:peptidyl-tRNA hydrolase activity"/>
    <property type="evidence" value="ECO:0007669"/>
    <property type="project" value="UniProtKB-UniRule"/>
</dbReference>
<proteinExistence type="inferred from homology"/>
<evidence type="ECO:0000256" key="6">
    <source>
        <dbReference type="ARBA" id="ARBA00048707"/>
    </source>
</evidence>
<dbReference type="HAMAP" id="MF_00083">
    <property type="entry name" value="Pept_tRNA_hydro_bact"/>
    <property type="match status" value="1"/>
</dbReference>
<dbReference type="Gene3D" id="3.40.50.1470">
    <property type="entry name" value="Peptidyl-tRNA hydrolase"/>
    <property type="match status" value="1"/>
</dbReference>
<protein>
    <recommendedName>
        <fullName evidence="7 8">Peptidyl-tRNA hydrolase</fullName>
        <shortName evidence="8">Pth</shortName>
        <ecNumber evidence="1 8">3.1.1.29</ecNumber>
    </recommendedName>
</protein>
<dbReference type="GO" id="GO:0005737">
    <property type="term" value="C:cytoplasm"/>
    <property type="evidence" value="ECO:0007669"/>
    <property type="project" value="UniProtKB-SubCell"/>
</dbReference>
<evidence type="ECO:0000256" key="8">
    <source>
        <dbReference type="HAMAP-Rule" id="MF_00083"/>
    </source>
</evidence>
<organism evidence="11 12">
    <name type="scientific">Nosocomiicoccus ampullae</name>
    <dbReference type="NCBI Taxonomy" id="489910"/>
    <lineage>
        <taxon>Bacteria</taxon>
        <taxon>Bacillati</taxon>
        <taxon>Bacillota</taxon>
        <taxon>Bacilli</taxon>
        <taxon>Bacillales</taxon>
        <taxon>Staphylococcaceae</taxon>
        <taxon>Nosocomiicoccus</taxon>
    </lineage>
</organism>
<dbReference type="SUPFAM" id="SSF53178">
    <property type="entry name" value="Peptidyl-tRNA hydrolase-like"/>
    <property type="match status" value="1"/>
</dbReference>
<dbReference type="NCBIfam" id="TIGR00447">
    <property type="entry name" value="pth"/>
    <property type="match status" value="1"/>
</dbReference>
<evidence type="ECO:0000256" key="2">
    <source>
        <dbReference type="ARBA" id="ARBA00022555"/>
    </source>
</evidence>
<dbReference type="GO" id="GO:0000049">
    <property type="term" value="F:tRNA binding"/>
    <property type="evidence" value="ECO:0007669"/>
    <property type="project" value="UniProtKB-UniRule"/>
</dbReference>
<comment type="subcellular location">
    <subcellularLocation>
        <location evidence="8">Cytoplasm</location>
    </subcellularLocation>
</comment>
<comment type="function">
    <text evidence="8">Hydrolyzes ribosome-free peptidyl-tRNAs (with 1 or more amino acids incorporated), which drop off the ribosome during protein synthesis, or as a result of ribosome stalling.</text>
</comment>
<dbReference type="Proteomes" id="UP000579136">
    <property type="component" value="Unassembled WGS sequence"/>
</dbReference>
<evidence type="ECO:0000256" key="4">
    <source>
        <dbReference type="ARBA" id="ARBA00022884"/>
    </source>
</evidence>
<dbReference type="AlphaFoldDB" id="A0A9Q2D0X5"/>
<evidence type="ECO:0000256" key="10">
    <source>
        <dbReference type="RuleBase" id="RU004320"/>
    </source>
</evidence>
<evidence type="ECO:0000313" key="11">
    <source>
        <dbReference type="EMBL" id="MBB5176626.1"/>
    </source>
</evidence>
<keyword evidence="3 8" id="KW-0378">Hydrolase</keyword>
<feature type="site" description="Discriminates between blocked and unblocked aminoacyl-tRNA" evidence="8">
    <location>
        <position position="9"/>
    </location>
</feature>
<comment type="function">
    <text evidence="8">Catalyzes the release of premature peptidyl moieties from peptidyl-tRNA molecules trapped in stalled 50S ribosomal subunits, and thus maintains levels of free tRNAs and 50S ribosomes.</text>
</comment>
<evidence type="ECO:0000313" key="12">
    <source>
        <dbReference type="Proteomes" id="UP000579136"/>
    </source>
</evidence>
<feature type="site" description="Stabilizes the basic form of H active site to accept a proton" evidence="8">
    <location>
        <position position="91"/>
    </location>
</feature>
<feature type="binding site" evidence="8">
    <location>
        <position position="66"/>
    </location>
    <ligand>
        <name>tRNA</name>
        <dbReference type="ChEBI" id="CHEBI:17843"/>
    </ligand>
</feature>
<feature type="active site" description="Proton acceptor" evidence="8">
    <location>
        <position position="19"/>
    </location>
</feature>
<feature type="binding site" evidence="8">
    <location>
        <position position="64"/>
    </location>
    <ligand>
        <name>tRNA</name>
        <dbReference type="ChEBI" id="CHEBI:17843"/>
    </ligand>
</feature>
<feature type="binding site" evidence="8">
    <location>
        <position position="112"/>
    </location>
    <ligand>
        <name>tRNA</name>
        <dbReference type="ChEBI" id="CHEBI:17843"/>
    </ligand>
</feature>
<dbReference type="Pfam" id="PF01195">
    <property type="entry name" value="Pept_tRNA_hydro"/>
    <property type="match status" value="1"/>
</dbReference>
<comment type="similarity">
    <text evidence="5 8 10">Belongs to the PTH family.</text>
</comment>
<gene>
    <name evidence="8" type="primary">pth</name>
    <name evidence="11" type="ORF">HNQ45_001514</name>
</gene>
<comment type="caution">
    <text evidence="11">The sequence shown here is derived from an EMBL/GenBank/DDBJ whole genome shotgun (WGS) entry which is preliminary data.</text>
</comment>
<dbReference type="CDD" id="cd00462">
    <property type="entry name" value="PTH"/>
    <property type="match status" value="1"/>
</dbReference>
<evidence type="ECO:0000256" key="5">
    <source>
        <dbReference type="ARBA" id="ARBA00038063"/>
    </source>
</evidence>
<dbReference type="InterPro" id="IPR036416">
    <property type="entry name" value="Pept_tRNA_hydro_sf"/>
</dbReference>
<dbReference type="FunFam" id="3.40.50.1470:FF:000001">
    <property type="entry name" value="Peptidyl-tRNA hydrolase"/>
    <property type="match status" value="1"/>
</dbReference>
<keyword evidence="12" id="KW-1185">Reference proteome</keyword>
<dbReference type="PANTHER" id="PTHR17224:SF1">
    <property type="entry name" value="PEPTIDYL-TRNA HYDROLASE"/>
    <property type="match status" value="1"/>
</dbReference>
<keyword evidence="4 8" id="KW-0694">RNA-binding</keyword>
<dbReference type="InterPro" id="IPR018171">
    <property type="entry name" value="Pept_tRNA_hydro_CS"/>
</dbReference>
<dbReference type="PANTHER" id="PTHR17224">
    <property type="entry name" value="PEPTIDYL-TRNA HYDROLASE"/>
    <property type="match status" value="1"/>
</dbReference>
<accession>A0A9Q2D0X5</accession>
<reference evidence="11 12" key="1">
    <citation type="submission" date="2020-08" db="EMBL/GenBank/DDBJ databases">
        <title>Genomic Encyclopedia of Type Strains, Phase IV (KMG-IV): sequencing the most valuable type-strain genomes for metagenomic binning, comparative biology and taxonomic classification.</title>
        <authorList>
            <person name="Goeker M."/>
        </authorList>
    </citation>
    <scope>NUCLEOTIDE SEQUENCE [LARGE SCALE GENOMIC DNA]</scope>
    <source>
        <strain evidence="11 12">DSM 19163</strain>
    </source>
</reference>
<comment type="subunit">
    <text evidence="8">Monomer.</text>
</comment>
<dbReference type="GO" id="GO:0006515">
    <property type="term" value="P:protein quality control for misfolded or incompletely synthesized proteins"/>
    <property type="evidence" value="ECO:0007669"/>
    <property type="project" value="UniProtKB-UniRule"/>
</dbReference>
<evidence type="ECO:0000256" key="9">
    <source>
        <dbReference type="RuleBase" id="RU000673"/>
    </source>
</evidence>
<dbReference type="PROSITE" id="PS01195">
    <property type="entry name" value="PEPT_TRNA_HYDROL_1"/>
    <property type="match status" value="1"/>
</dbReference>
<comment type="catalytic activity">
    <reaction evidence="6 8 9">
        <text>an N-acyl-L-alpha-aminoacyl-tRNA + H2O = an N-acyl-L-amino acid + a tRNA + H(+)</text>
        <dbReference type="Rhea" id="RHEA:54448"/>
        <dbReference type="Rhea" id="RHEA-COMP:10123"/>
        <dbReference type="Rhea" id="RHEA-COMP:13883"/>
        <dbReference type="ChEBI" id="CHEBI:15377"/>
        <dbReference type="ChEBI" id="CHEBI:15378"/>
        <dbReference type="ChEBI" id="CHEBI:59874"/>
        <dbReference type="ChEBI" id="CHEBI:78442"/>
        <dbReference type="ChEBI" id="CHEBI:138191"/>
        <dbReference type="EC" id="3.1.1.29"/>
    </reaction>
</comment>
<dbReference type="PROSITE" id="PS01196">
    <property type="entry name" value="PEPT_TRNA_HYDROL_2"/>
    <property type="match status" value="1"/>
</dbReference>